<accession>D8R1B1</accession>
<reference evidence="1 2" key="1">
    <citation type="journal article" date="2011" name="Science">
        <title>The Selaginella genome identifies genetic changes associated with the evolution of vascular plants.</title>
        <authorList>
            <person name="Banks J.A."/>
            <person name="Nishiyama T."/>
            <person name="Hasebe M."/>
            <person name="Bowman J.L."/>
            <person name="Gribskov M."/>
            <person name="dePamphilis C."/>
            <person name="Albert V.A."/>
            <person name="Aono N."/>
            <person name="Aoyama T."/>
            <person name="Ambrose B.A."/>
            <person name="Ashton N.W."/>
            <person name="Axtell M.J."/>
            <person name="Barker E."/>
            <person name="Barker M.S."/>
            <person name="Bennetzen J.L."/>
            <person name="Bonawitz N.D."/>
            <person name="Chapple C."/>
            <person name="Cheng C."/>
            <person name="Correa L.G."/>
            <person name="Dacre M."/>
            <person name="DeBarry J."/>
            <person name="Dreyer I."/>
            <person name="Elias M."/>
            <person name="Engstrom E.M."/>
            <person name="Estelle M."/>
            <person name="Feng L."/>
            <person name="Finet C."/>
            <person name="Floyd S.K."/>
            <person name="Frommer W.B."/>
            <person name="Fujita T."/>
            <person name="Gramzow L."/>
            <person name="Gutensohn M."/>
            <person name="Harholt J."/>
            <person name="Hattori M."/>
            <person name="Heyl A."/>
            <person name="Hirai T."/>
            <person name="Hiwatashi Y."/>
            <person name="Ishikawa M."/>
            <person name="Iwata M."/>
            <person name="Karol K.G."/>
            <person name="Koehler B."/>
            <person name="Kolukisaoglu U."/>
            <person name="Kubo M."/>
            <person name="Kurata T."/>
            <person name="Lalonde S."/>
            <person name="Li K."/>
            <person name="Li Y."/>
            <person name="Litt A."/>
            <person name="Lyons E."/>
            <person name="Manning G."/>
            <person name="Maruyama T."/>
            <person name="Michael T.P."/>
            <person name="Mikami K."/>
            <person name="Miyazaki S."/>
            <person name="Morinaga S."/>
            <person name="Murata T."/>
            <person name="Mueller-Roeber B."/>
            <person name="Nelson D.R."/>
            <person name="Obara M."/>
            <person name="Oguri Y."/>
            <person name="Olmstead R.G."/>
            <person name="Onodera N."/>
            <person name="Petersen B.L."/>
            <person name="Pils B."/>
            <person name="Prigge M."/>
            <person name="Rensing S.A."/>
            <person name="Riano-Pachon D.M."/>
            <person name="Roberts A.W."/>
            <person name="Sato Y."/>
            <person name="Scheller H.V."/>
            <person name="Schulz B."/>
            <person name="Schulz C."/>
            <person name="Shakirov E.V."/>
            <person name="Shibagaki N."/>
            <person name="Shinohara N."/>
            <person name="Shippen D.E."/>
            <person name="Soerensen I."/>
            <person name="Sotooka R."/>
            <person name="Sugimoto N."/>
            <person name="Sugita M."/>
            <person name="Sumikawa N."/>
            <person name="Tanurdzic M."/>
            <person name="Theissen G."/>
            <person name="Ulvskov P."/>
            <person name="Wakazuki S."/>
            <person name="Weng J.K."/>
            <person name="Willats W.W."/>
            <person name="Wipf D."/>
            <person name="Wolf P.G."/>
            <person name="Yang L."/>
            <person name="Zimmer A.D."/>
            <person name="Zhu Q."/>
            <person name="Mitros T."/>
            <person name="Hellsten U."/>
            <person name="Loque D."/>
            <person name="Otillar R."/>
            <person name="Salamov A."/>
            <person name="Schmutz J."/>
            <person name="Shapiro H."/>
            <person name="Lindquist E."/>
            <person name="Lucas S."/>
            <person name="Rokhsar D."/>
            <person name="Grigoriev I.V."/>
        </authorList>
    </citation>
    <scope>NUCLEOTIDE SEQUENCE [LARGE SCALE GENOMIC DNA]</scope>
</reference>
<organism evidence="2">
    <name type="scientific">Selaginella moellendorffii</name>
    <name type="common">Spikemoss</name>
    <dbReference type="NCBI Taxonomy" id="88036"/>
    <lineage>
        <taxon>Eukaryota</taxon>
        <taxon>Viridiplantae</taxon>
        <taxon>Streptophyta</taxon>
        <taxon>Embryophyta</taxon>
        <taxon>Tracheophyta</taxon>
        <taxon>Lycopodiopsida</taxon>
        <taxon>Selaginellales</taxon>
        <taxon>Selaginellaceae</taxon>
        <taxon>Selaginella</taxon>
    </lineage>
</organism>
<keyword evidence="2" id="KW-1185">Reference proteome</keyword>
<proteinExistence type="predicted"/>
<dbReference type="PANTHER" id="PTHR37096:SF1">
    <property type="entry name" value="AAA+ ATPASE DOMAIN-CONTAINING PROTEIN"/>
    <property type="match status" value="1"/>
</dbReference>
<dbReference type="KEGG" id="smo:SELMODRAFT_406739"/>
<dbReference type="HOGENOM" id="CLU_2268464_0_0_1"/>
<dbReference type="PANTHER" id="PTHR37096">
    <property type="entry name" value="YALI0E33429P"/>
    <property type="match status" value="1"/>
</dbReference>
<dbReference type="EMBL" id="GL377570">
    <property type="protein sequence ID" value="EFJ34243.1"/>
    <property type="molecule type" value="Genomic_DNA"/>
</dbReference>
<evidence type="ECO:0000313" key="2">
    <source>
        <dbReference type="Proteomes" id="UP000001514"/>
    </source>
</evidence>
<dbReference type="InterPro" id="IPR051667">
    <property type="entry name" value="Archaeal_ATPase_domain"/>
</dbReference>
<protein>
    <submittedName>
        <fullName evidence="1">Uncharacterized protein</fullName>
    </submittedName>
</protein>
<dbReference type="Gramene" id="EFJ34243">
    <property type="protein sequence ID" value="EFJ34243"/>
    <property type="gene ID" value="SELMODRAFT_406739"/>
</dbReference>
<sequence length="103" mass="11116">MVDSTRLCILGGVTDPEWSAAKFNEVMVLMTSSDDGVVEWAAACDKVFGGDQSVLKAMQTRGVIHVHYAPNPGGLGFAKFIMPLSPPHLEAMRQHLAGEESEE</sequence>
<name>D8R1B1_SELML</name>
<evidence type="ECO:0000313" key="1">
    <source>
        <dbReference type="EMBL" id="EFJ34243.1"/>
    </source>
</evidence>
<dbReference type="InParanoid" id="D8R1B1"/>
<dbReference type="AlphaFoldDB" id="D8R1B1"/>
<dbReference type="Proteomes" id="UP000001514">
    <property type="component" value="Unassembled WGS sequence"/>
</dbReference>
<gene>
    <name evidence="1" type="ORF">SELMODRAFT_406739</name>
</gene>